<dbReference type="Proteomes" id="UP000326565">
    <property type="component" value="Unassembled WGS sequence"/>
</dbReference>
<accession>A0A5N5WXF4</accession>
<dbReference type="InterPro" id="IPR036397">
    <property type="entry name" value="RNaseH_sf"/>
</dbReference>
<evidence type="ECO:0000313" key="3">
    <source>
        <dbReference type="EMBL" id="KAB8073009.1"/>
    </source>
</evidence>
<evidence type="ECO:0000256" key="1">
    <source>
        <dbReference type="SAM" id="MobiDB-lite"/>
    </source>
</evidence>
<feature type="compositionally biased region" description="Basic and acidic residues" evidence="1">
    <location>
        <begin position="74"/>
        <end position="83"/>
    </location>
</feature>
<feature type="domain" description="Gfd2/YDR514C-like C-terminal" evidence="2">
    <location>
        <begin position="341"/>
        <end position="536"/>
    </location>
</feature>
<dbReference type="PANTHER" id="PTHR28083">
    <property type="entry name" value="GOOD FOR FULL DBP5 ACTIVITY PROTEIN 2"/>
    <property type="match status" value="1"/>
</dbReference>
<dbReference type="InterPro" id="IPR048519">
    <property type="entry name" value="Gfd2/YDR514C-like_C"/>
</dbReference>
<feature type="region of interest" description="Disordered" evidence="1">
    <location>
        <begin position="51"/>
        <end position="92"/>
    </location>
</feature>
<evidence type="ECO:0000313" key="4">
    <source>
        <dbReference type="Proteomes" id="UP000326565"/>
    </source>
</evidence>
<dbReference type="Gene3D" id="3.30.420.10">
    <property type="entry name" value="Ribonuclease H-like superfamily/Ribonuclease H"/>
    <property type="match status" value="1"/>
</dbReference>
<proteinExistence type="predicted"/>
<dbReference type="AlphaFoldDB" id="A0A5N5WXF4"/>
<dbReference type="GO" id="GO:0005634">
    <property type="term" value="C:nucleus"/>
    <property type="evidence" value="ECO:0007669"/>
    <property type="project" value="TreeGrafter"/>
</dbReference>
<dbReference type="InterPro" id="IPR040151">
    <property type="entry name" value="Gfd2/YDR514C-like"/>
</dbReference>
<name>A0A5N5WXF4_9EURO</name>
<feature type="compositionally biased region" description="Polar residues" evidence="1">
    <location>
        <begin position="53"/>
        <end position="64"/>
    </location>
</feature>
<evidence type="ECO:0000259" key="2">
    <source>
        <dbReference type="Pfam" id="PF21762"/>
    </source>
</evidence>
<sequence length="541" mass="61267">MMERIERLRLLFGEDASLLGLNTQLRPVPDIQSNTESADMNDDVTINKENVRPTLSQQEQSLKGSSKLGITGEECGHDTEESPKTAAQVSQSAAQQIPVCTNPDLTSQKSDVCHDSSFSPLITISRFPYRYIKGELSQKIASQYFDEGKFWDRCWDLYYLHLPPSPGPRHMIFVPTAQVRAFFQEINRTLQCTLSLSDDGLVSHFQNDGFPQPIFLGQSTSRQTKNRLESRIPPSFGWAQPSSDMDEQYMTYELMIESAWETAKNKKKKKSSKVKQQLRLDSQRRLVESLRRTQAYLGLRSDKADNTIDDMSWEEKRDAPEAPQALNFDKPAPFPFWKEPIFVAADVESNENNHSEITEVGISTLDTLDLVGIPPGADGSHWISKIRSRHLRVKEYGHIINRDFVAGCPAYFDFGTSEWVRENELAAVVETTLQPRPSSSSAVAETRHLVLVGHSIASDIQYLRQAGLRVEHSPAGTIGFRDTVDTVDTAEFFRIMRGEMTPRRLAGLLQEFNMTAWHLHNAGNDARYTMEVLIRMVLDFS</sequence>
<reference evidence="3 4" key="1">
    <citation type="submission" date="2019-04" db="EMBL/GenBank/DDBJ databases">
        <title>Friends and foes A comparative genomics study of 23 Aspergillus species from section Flavi.</title>
        <authorList>
            <consortium name="DOE Joint Genome Institute"/>
            <person name="Kjaerbolling I."/>
            <person name="Vesth T."/>
            <person name="Frisvad J.C."/>
            <person name="Nybo J.L."/>
            <person name="Theobald S."/>
            <person name="Kildgaard S."/>
            <person name="Isbrandt T."/>
            <person name="Kuo A."/>
            <person name="Sato A."/>
            <person name="Lyhne E.K."/>
            <person name="Kogle M.E."/>
            <person name="Wiebenga A."/>
            <person name="Kun R.S."/>
            <person name="Lubbers R.J."/>
            <person name="Makela M.R."/>
            <person name="Barry K."/>
            <person name="Chovatia M."/>
            <person name="Clum A."/>
            <person name="Daum C."/>
            <person name="Haridas S."/>
            <person name="He G."/>
            <person name="LaButti K."/>
            <person name="Lipzen A."/>
            <person name="Mondo S."/>
            <person name="Riley R."/>
            <person name="Salamov A."/>
            <person name="Simmons B.A."/>
            <person name="Magnuson J.K."/>
            <person name="Henrissat B."/>
            <person name="Mortensen U.H."/>
            <person name="Larsen T.O."/>
            <person name="Devries R.P."/>
            <person name="Grigoriev I.V."/>
            <person name="Machida M."/>
            <person name="Baker S.E."/>
            <person name="Andersen M.R."/>
        </authorList>
    </citation>
    <scope>NUCLEOTIDE SEQUENCE [LARGE SCALE GENOMIC DNA]</scope>
    <source>
        <strain evidence="3 4">CBS 151.66</strain>
    </source>
</reference>
<gene>
    <name evidence="3" type="ORF">BDV29DRAFT_202027</name>
</gene>
<protein>
    <recommendedName>
        <fullName evidence="2">Gfd2/YDR514C-like C-terminal domain-containing protein</fullName>
    </recommendedName>
</protein>
<dbReference type="OrthoDB" id="5953249at2759"/>
<dbReference type="Pfam" id="PF21762">
    <property type="entry name" value="DEDDh_C"/>
    <property type="match status" value="1"/>
</dbReference>
<dbReference type="GO" id="GO:0003676">
    <property type="term" value="F:nucleic acid binding"/>
    <property type="evidence" value="ECO:0007669"/>
    <property type="project" value="InterPro"/>
</dbReference>
<dbReference type="PANTHER" id="PTHR28083:SF1">
    <property type="entry name" value="GOOD FOR FULL DBP5 ACTIVITY PROTEIN 2"/>
    <property type="match status" value="1"/>
</dbReference>
<dbReference type="SUPFAM" id="SSF53098">
    <property type="entry name" value="Ribonuclease H-like"/>
    <property type="match status" value="1"/>
</dbReference>
<organism evidence="3 4">
    <name type="scientific">Aspergillus leporis</name>
    <dbReference type="NCBI Taxonomy" id="41062"/>
    <lineage>
        <taxon>Eukaryota</taxon>
        <taxon>Fungi</taxon>
        <taxon>Dikarya</taxon>
        <taxon>Ascomycota</taxon>
        <taxon>Pezizomycotina</taxon>
        <taxon>Eurotiomycetes</taxon>
        <taxon>Eurotiomycetidae</taxon>
        <taxon>Eurotiales</taxon>
        <taxon>Aspergillaceae</taxon>
        <taxon>Aspergillus</taxon>
        <taxon>Aspergillus subgen. Circumdati</taxon>
    </lineage>
</organism>
<dbReference type="InterPro" id="IPR012337">
    <property type="entry name" value="RNaseH-like_sf"/>
</dbReference>
<dbReference type="EMBL" id="ML732235">
    <property type="protein sequence ID" value="KAB8073009.1"/>
    <property type="molecule type" value="Genomic_DNA"/>
</dbReference>
<keyword evidence="4" id="KW-1185">Reference proteome</keyword>